<name>A0A6N7VTN2_9ACTO</name>
<dbReference type="AlphaFoldDB" id="A0A6N7VTN2"/>
<accession>A0A6N7VTN2</accession>
<dbReference type="Pfam" id="PF13558">
    <property type="entry name" value="SbcC_Walker_B"/>
    <property type="match status" value="1"/>
</dbReference>
<dbReference type="SUPFAM" id="SSF52540">
    <property type="entry name" value="P-loop containing nucleoside triphosphate hydrolases"/>
    <property type="match status" value="1"/>
</dbReference>
<dbReference type="PANTHER" id="PTHR45615">
    <property type="entry name" value="MYOSIN HEAVY CHAIN, NON-MUSCLE"/>
    <property type="match status" value="1"/>
</dbReference>
<keyword evidence="3" id="KW-1185">Reference proteome</keyword>
<feature type="coiled-coil region" evidence="1">
    <location>
        <begin position="647"/>
        <end position="686"/>
    </location>
</feature>
<dbReference type="Proteomes" id="UP000470875">
    <property type="component" value="Unassembled WGS sequence"/>
</dbReference>
<dbReference type="Pfam" id="PF13555">
    <property type="entry name" value="AAA_29"/>
    <property type="match status" value="1"/>
</dbReference>
<evidence type="ECO:0008006" key="4">
    <source>
        <dbReference type="Google" id="ProtNLM"/>
    </source>
</evidence>
<feature type="coiled-coil region" evidence="1">
    <location>
        <begin position="455"/>
        <end position="482"/>
    </location>
</feature>
<feature type="coiled-coil region" evidence="1">
    <location>
        <begin position="730"/>
        <end position="764"/>
    </location>
</feature>
<reference evidence="2 3" key="1">
    <citation type="submission" date="2019-08" db="EMBL/GenBank/DDBJ databases">
        <title>In-depth cultivation of the pig gut microbiome towards novel bacterial diversity and tailored functional studies.</title>
        <authorList>
            <person name="Wylensek D."/>
            <person name="Hitch T.C.A."/>
            <person name="Clavel T."/>
        </authorList>
    </citation>
    <scope>NUCLEOTIDE SEQUENCE [LARGE SCALE GENOMIC DNA]</scope>
    <source>
        <strain evidence="2 3">WB03_NA08</strain>
    </source>
</reference>
<protein>
    <recommendedName>
        <fullName evidence="4">ATP-dependent exonuclease SbcCD, C subunit-like protein</fullName>
    </recommendedName>
</protein>
<evidence type="ECO:0000256" key="1">
    <source>
        <dbReference type="SAM" id="Coils"/>
    </source>
</evidence>
<dbReference type="PANTHER" id="PTHR45615:SF80">
    <property type="entry name" value="GRIP DOMAIN-CONTAINING PROTEIN"/>
    <property type="match status" value="1"/>
</dbReference>
<dbReference type="EMBL" id="VULO01000006">
    <property type="protein sequence ID" value="MSS84310.1"/>
    <property type="molecule type" value="Genomic_DNA"/>
</dbReference>
<organism evidence="2 3">
    <name type="scientific">Scrofimicrobium canadense</name>
    <dbReference type="NCBI Taxonomy" id="2652290"/>
    <lineage>
        <taxon>Bacteria</taxon>
        <taxon>Bacillati</taxon>
        <taxon>Actinomycetota</taxon>
        <taxon>Actinomycetes</taxon>
        <taxon>Actinomycetales</taxon>
        <taxon>Actinomycetaceae</taxon>
        <taxon>Scrofimicrobium</taxon>
    </lineage>
</organism>
<keyword evidence="1" id="KW-0175">Coiled coil</keyword>
<comment type="caution">
    <text evidence="2">The sequence shown here is derived from an EMBL/GenBank/DDBJ whole genome shotgun (WGS) entry which is preliminary data.</text>
</comment>
<evidence type="ECO:0000313" key="3">
    <source>
        <dbReference type="Proteomes" id="UP000470875"/>
    </source>
</evidence>
<dbReference type="InterPro" id="IPR027417">
    <property type="entry name" value="P-loop_NTPase"/>
</dbReference>
<proteinExistence type="predicted"/>
<evidence type="ECO:0000313" key="2">
    <source>
        <dbReference type="EMBL" id="MSS84310.1"/>
    </source>
</evidence>
<gene>
    <name evidence="2" type="ORF">FYJ24_05925</name>
</gene>
<dbReference type="Gene3D" id="3.40.50.300">
    <property type="entry name" value="P-loop containing nucleotide triphosphate hydrolases"/>
    <property type="match status" value="1"/>
</dbReference>
<sequence length="1153" mass="130600">MLRFWGIWTTSSQPTQARRAMTDQLFSTLELTESGGALTGYRLEKFEVFNWGTFDRYAWSIAPCGDNSLLTGEIGAGKSTLVDAITTLLLPAQKISYNKAAGAQTRERNLRSYVLGYYRSERSEETGFSHPVALRDNHSFSVILGVFRNRGFDEVVTLAQVFYYKDLSGQPERFYVTASQELSIESDFSGFGGDINDLRAALRKRGATIDKHFPDYGRKMRRLLGIRSEQAMDLFLQTVSMKSVGNLNEYVRGHMLEQVDAQPRINNVVSHFENLTKAHEAVQKATAQLELLTPLIGVCDKFQSAVGRRADLSFQRDAVGCFISESTLRVLESAAADSARRSQELEYSLHQLEASLAARKKDRDKLLSKRAGVGGDRLADLDAQIPHAKQHLDTVRMRRDRFNKLCAAAHLSQVGNDFTSEAFSSLISNANSQRSDLAAQEQSEQDALRPLVIGLGQVQHEVQALRERLDHLQRRRSNLPKELLHVRSMICDALDIDPGQLPFGAELMDVQPQAEQWRGAAERVLRGLALTMLVDEENYPSVSQWINSTHLGTRLVYLRARSPKVSATYSEQSAARLFSIIDVEPGPYESFIRQELWRRADHVLAESMAELRENPKAVTRQGLIKNGNRHEKDDRYRIDDPRKWLMMRGIERVLQALTADMEDLQARKAAAEKEEAERNRSLAELHSRLNALEALTQFDSWEEIDHLGASKRLEDLKSERQELIEGSSALATINQQIREVDAAIASLENDIQRLHADLTVLRHEHTRLVQRQEAEQQALSSVDASTLDRARTHYDSLLELLGNTLPATVEECDAQRTRLSNSLTQGIESAQNEINGLTTSIHRQMNEILSRWQELKQEMDADVGSIGDFRTFYLQVRNDDLPRYEEEFRTQLNTNALRELSSFNNWLSRQAEVMHERVARVNEALAAIDYNPGRHITLVTQPTVNQEIRQFRADLKEATSDVLTPDDANNESRFDKVRALIERLRGRPEHAESDRTWASRVTDVRNWYSFAASEIDRYTGVEHEHYTDSDGKSGGQKEKLAYTILAASLAYQFGLEWGVSKSKDFRFAVIDEAFGRGSEASTRYALELFSKLGLQLLIVTPLQKVNVIAPYVKTIGFVDSPSGDYSRVHTLTIEEFHRRSSARQALESESHRV</sequence>